<evidence type="ECO:0000313" key="2">
    <source>
        <dbReference type="Proteomes" id="UP000539538"/>
    </source>
</evidence>
<name>A0ABR6KYG0_9HYPH</name>
<sequence>MHRRAHPSGFSEGMNDPELIDALPAGYSGGISTDALDMIAPALQRRAL</sequence>
<dbReference type="EMBL" id="JACHOT010000001">
    <property type="protein sequence ID" value="MBB4649453.1"/>
    <property type="molecule type" value="Genomic_DNA"/>
</dbReference>
<protein>
    <submittedName>
        <fullName evidence="1">Uncharacterized protein</fullName>
    </submittedName>
</protein>
<gene>
    <name evidence="1" type="ORF">GGQ99_001175</name>
</gene>
<evidence type="ECO:0000313" key="1">
    <source>
        <dbReference type="EMBL" id="MBB4649453.1"/>
    </source>
</evidence>
<comment type="caution">
    <text evidence="1">The sequence shown here is derived from an EMBL/GenBank/DDBJ whole genome shotgun (WGS) entry which is preliminary data.</text>
</comment>
<dbReference type="RefSeq" id="WP_183261286.1">
    <property type="nucleotide sequence ID" value="NZ_BAAAVZ010000003.1"/>
</dbReference>
<organism evidence="1 2">
    <name type="scientific">Aminobacter niigataensis</name>
    <dbReference type="NCBI Taxonomy" id="83265"/>
    <lineage>
        <taxon>Bacteria</taxon>
        <taxon>Pseudomonadati</taxon>
        <taxon>Pseudomonadota</taxon>
        <taxon>Alphaproteobacteria</taxon>
        <taxon>Hyphomicrobiales</taxon>
        <taxon>Phyllobacteriaceae</taxon>
        <taxon>Aminobacter</taxon>
    </lineage>
</organism>
<proteinExistence type="predicted"/>
<reference evidence="1 2" key="1">
    <citation type="submission" date="2020-08" db="EMBL/GenBank/DDBJ databases">
        <title>Genomic Encyclopedia of Type Strains, Phase IV (KMG-IV): sequencing the most valuable type-strain genomes for metagenomic binning, comparative biology and taxonomic classification.</title>
        <authorList>
            <person name="Goeker M."/>
        </authorList>
    </citation>
    <scope>NUCLEOTIDE SEQUENCE [LARGE SCALE GENOMIC DNA]</scope>
    <source>
        <strain evidence="1 2">DSM 7050</strain>
    </source>
</reference>
<accession>A0ABR6KYG0</accession>
<dbReference type="Proteomes" id="UP000539538">
    <property type="component" value="Unassembled WGS sequence"/>
</dbReference>
<keyword evidence="2" id="KW-1185">Reference proteome</keyword>